<evidence type="ECO:0000313" key="2">
    <source>
        <dbReference type="Proteomes" id="UP001150603"/>
    </source>
</evidence>
<accession>A0ACC1J463</accession>
<proteinExistence type="predicted"/>
<protein>
    <submittedName>
        <fullName evidence="1">Uncharacterized protein</fullName>
    </submittedName>
</protein>
<comment type="caution">
    <text evidence="1">The sequence shown here is derived from an EMBL/GenBank/DDBJ whole genome shotgun (WGS) entry which is preliminary data.</text>
</comment>
<reference evidence="1" key="1">
    <citation type="submission" date="2022-07" db="EMBL/GenBank/DDBJ databases">
        <title>Phylogenomic reconstructions and comparative analyses of Kickxellomycotina fungi.</title>
        <authorList>
            <person name="Reynolds N.K."/>
            <person name="Stajich J.E."/>
            <person name="Barry K."/>
            <person name="Grigoriev I.V."/>
            <person name="Crous P."/>
            <person name="Smith M.E."/>
        </authorList>
    </citation>
    <scope>NUCLEOTIDE SEQUENCE</scope>
    <source>
        <strain evidence="1">NRRL 5244</strain>
    </source>
</reference>
<sequence>MFIRSLASLYALACLAALPASASPLAPNDRQRPMHIPKPSGTPNTLELEAWISSQTTYSEHRILSNIAPFTADPTAKPGAVCASPSRHHPDYYYTWTRDSALVMNEIITWMNSTRNATYAKELQSRVDDYVGFTRHVQGLKGLKYGLGEAKFQMDGTPFTGSWCNAQTDGPAIRAYALARYCEYLVGHGDLSGGRRLYESVIAKDLDYVVREWRGTLSCDIWEESRGAHFYTRAAQWRALTLGVQLARLYNDHANLQRYESESQMLARDLERFWDAKNTYLMTTIDWSGGLGAKQSNLDSQVVLAALHFGTSQGGLVDVMAPKMLATVRRIIAAFEHLYPINRVSVTEINGRAVPIGVAIGRYPEDVYNGDGTSQGNPWSLITSGMAEYHYRLGLALVDAAAADKSKHIWVSSELGRLV</sequence>
<organism evidence="1 2">
    <name type="scientific">Linderina macrospora</name>
    <dbReference type="NCBI Taxonomy" id="4868"/>
    <lineage>
        <taxon>Eukaryota</taxon>
        <taxon>Fungi</taxon>
        <taxon>Fungi incertae sedis</taxon>
        <taxon>Zoopagomycota</taxon>
        <taxon>Kickxellomycotina</taxon>
        <taxon>Kickxellomycetes</taxon>
        <taxon>Kickxellales</taxon>
        <taxon>Kickxellaceae</taxon>
        <taxon>Linderina</taxon>
    </lineage>
</organism>
<feature type="non-terminal residue" evidence="1">
    <location>
        <position position="419"/>
    </location>
</feature>
<name>A0ACC1J463_9FUNG</name>
<keyword evidence="2" id="KW-1185">Reference proteome</keyword>
<gene>
    <name evidence="1" type="ORF">FBU59_004932</name>
</gene>
<dbReference type="EMBL" id="JANBPW010003735">
    <property type="protein sequence ID" value="KAJ1936831.1"/>
    <property type="molecule type" value="Genomic_DNA"/>
</dbReference>
<evidence type="ECO:0000313" key="1">
    <source>
        <dbReference type="EMBL" id="KAJ1936831.1"/>
    </source>
</evidence>
<dbReference type="Proteomes" id="UP001150603">
    <property type="component" value="Unassembled WGS sequence"/>
</dbReference>